<protein>
    <recommendedName>
        <fullName evidence="3">Activator of Hsp90 ATPase-like protein</fullName>
    </recommendedName>
</protein>
<dbReference type="RefSeq" id="WP_097107749.1">
    <property type="nucleotide sequence ID" value="NZ_OCPC01000003.1"/>
</dbReference>
<dbReference type="AlphaFoldDB" id="A0A286ID63"/>
<dbReference type="Gene3D" id="3.30.530.20">
    <property type="match status" value="1"/>
</dbReference>
<evidence type="ECO:0000313" key="1">
    <source>
        <dbReference type="EMBL" id="SOE17234.1"/>
    </source>
</evidence>
<dbReference type="Proteomes" id="UP000219465">
    <property type="component" value="Unassembled WGS sequence"/>
</dbReference>
<gene>
    <name evidence="1" type="ORF">SAMN05877838_2130</name>
</gene>
<reference evidence="2" key="1">
    <citation type="submission" date="2017-08" db="EMBL/GenBank/DDBJ databases">
        <authorList>
            <person name="Varghese N."/>
            <person name="Submissions S."/>
        </authorList>
    </citation>
    <scope>NUCLEOTIDE SEQUENCE [LARGE SCALE GENOMIC DNA]</scope>
    <source>
        <strain evidence="2">KCTC 23107</strain>
    </source>
</reference>
<proteinExistence type="predicted"/>
<name>A0A286ID63_9HYPH</name>
<evidence type="ECO:0000313" key="2">
    <source>
        <dbReference type="Proteomes" id="UP000219465"/>
    </source>
</evidence>
<evidence type="ECO:0008006" key="3">
    <source>
        <dbReference type="Google" id="ProtNLM"/>
    </source>
</evidence>
<accession>A0A286ID63</accession>
<dbReference type="SUPFAM" id="SSF55961">
    <property type="entry name" value="Bet v1-like"/>
    <property type="match status" value="1"/>
</dbReference>
<keyword evidence="2" id="KW-1185">Reference proteome</keyword>
<sequence>MINPSSNYAHSVTGLFDVPAEAAFSFMADPVALGQWSLGCMNTQPVNQTGIHSGHSLFDGAQGFFEIDTDSNRLIVDYRLGSLEHMVPRVSARVVPAEICGLGQQQCYVTLTAWRSSDMDDTRWHRLCAAHEAEIYLIKSQCEATYSKV</sequence>
<dbReference type="OrthoDB" id="7857895at2"/>
<dbReference type="InterPro" id="IPR023393">
    <property type="entry name" value="START-like_dom_sf"/>
</dbReference>
<dbReference type="EMBL" id="OCPC01000003">
    <property type="protein sequence ID" value="SOE17234.1"/>
    <property type="molecule type" value="Genomic_DNA"/>
</dbReference>
<organism evidence="1 2">
    <name type="scientific">Hoeflea halophila</name>
    <dbReference type="NCBI Taxonomy" id="714899"/>
    <lineage>
        <taxon>Bacteria</taxon>
        <taxon>Pseudomonadati</taxon>
        <taxon>Pseudomonadota</taxon>
        <taxon>Alphaproteobacteria</taxon>
        <taxon>Hyphomicrobiales</taxon>
        <taxon>Rhizobiaceae</taxon>
        <taxon>Hoeflea</taxon>
    </lineage>
</organism>